<reference evidence="6" key="1">
    <citation type="journal article" date="2022" name="Front. Microbiol.">
        <title>New perspectives on an old grouping: The genomic and phenotypic variability of Oxalobacter formigenes and the implications for calcium oxalate stone prevention.</title>
        <authorList>
            <person name="Chmiel J.A."/>
            <person name="Carr C."/>
            <person name="Stuivenberg G.A."/>
            <person name="Venema R."/>
            <person name="Chanyi R.M."/>
            <person name="Al K.F."/>
            <person name="Giguere D."/>
            <person name="Say H."/>
            <person name="Akouris P.P."/>
            <person name="Dominguez Romero S.A."/>
            <person name="Kwong A."/>
            <person name="Tai V."/>
            <person name="Koval S.F."/>
            <person name="Razvi H."/>
            <person name="Bjazevic J."/>
            <person name="Burton J.P."/>
        </authorList>
    </citation>
    <scope>NUCLEOTIDE SEQUENCE</scope>
    <source>
        <strain evidence="6">WoOx3</strain>
    </source>
</reference>
<feature type="domain" description="Phage integrase central" evidence="5">
    <location>
        <begin position="106"/>
        <end position="188"/>
    </location>
</feature>
<dbReference type="GO" id="GO:0003677">
    <property type="term" value="F:DNA binding"/>
    <property type="evidence" value="ECO:0007669"/>
    <property type="project" value="UniProtKB-KW"/>
</dbReference>
<dbReference type="SUPFAM" id="SSF56349">
    <property type="entry name" value="DNA breaking-rejoining enzymes"/>
    <property type="match status" value="1"/>
</dbReference>
<dbReference type="InterPro" id="IPR053876">
    <property type="entry name" value="Phage_int_M"/>
</dbReference>
<dbReference type="KEGG" id="ovb:NB640_06370"/>
<dbReference type="EMBL" id="CP098242">
    <property type="protein sequence ID" value="WAW11249.1"/>
    <property type="molecule type" value="Genomic_DNA"/>
</dbReference>
<dbReference type="InterPro" id="IPR038488">
    <property type="entry name" value="Integrase_DNA-bd_sf"/>
</dbReference>
<dbReference type="InterPro" id="IPR025166">
    <property type="entry name" value="Integrase_DNA_bind_dom"/>
</dbReference>
<proteinExistence type="inferred from homology"/>
<dbReference type="InterPro" id="IPR050808">
    <property type="entry name" value="Phage_Integrase"/>
</dbReference>
<name>A0A9E9P3R0_9BURK</name>
<gene>
    <name evidence="6" type="ORF">NB640_06370</name>
</gene>
<evidence type="ECO:0000256" key="3">
    <source>
        <dbReference type="ARBA" id="ARBA00023125"/>
    </source>
</evidence>
<dbReference type="Gene3D" id="1.10.150.130">
    <property type="match status" value="1"/>
</dbReference>
<dbReference type="InterPro" id="IPR010998">
    <property type="entry name" value="Integrase_recombinase_N"/>
</dbReference>
<dbReference type="Gene3D" id="3.30.160.390">
    <property type="entry name" value="Integrase, DNA-binding domain"/>
    <property type="match status" value="1"/>
</dbReference>
<evidence type="ECO:0000256" key="1">
    <source>
        <dbReference type="ARBA" id="ARBA00008857"/>
    </source>
</evidence>
<dbReference type="Proteomes" id="UP001156215">
    <property type="component" value="Chromosome"/>
</dbReference>
<keyword evidence="2" id="KW-0229">DNA integration</keyword>
<dbReference type="RefSeq" id="WP_269310357.1">
    <property type="nucleotide sequence ID" value="NZ_CP098242.1"/>
</dbReference>
<evidence type="ECO:0000313" key="7">
    <source>
        <dbReference type="Proteomes" id="UP001156215"/>
    </source>
</evidence>
<keyword evidence="7" id="KW-1185">Reference proteome</keyword>
<dbReference type="GO" id="GO:0015074">
    <property type="term" value="P:DNA integration"/>
    <property type="evidence" value="ECO:0007669"/>
    <property type="project" value="UniProtKB-KW"/>
</dbReference>
<evidence type="ECO:0000256" key="2">
    <source>
        <dbReference type="ARBA" id="ARBA00022908"/>
    </source>
</evidence>
<dbReference type="PANTHER" id="PTHR30629">
    <property type="entry name" value="PROPHAGE INTEGRASE"/>
    <property type="match status" value="1"/>
</dbReference>
<dbReference type="Pfam" id="PF22022">
    <property type="entry name" value="Phage_int_M"/>
    <property type="match status" value="1"/>
</dbReference>
<dbReference type="Pfam" id="PF13356">
    <property type="entry name" value="Arm-DNA-bind_3"/>
    <property type="match status" value="1"/>
</dbReference>
<dbReference type="AlphaFoldDB" id="A0A9E9P3R0"/>
<keyword evidence="3 6" id="KW-0238">DNA-binding</keyword>
<sequence>MATNKLKPKFCDNAPPGNHFDGEGMYLMVTPAGKKYWRMQCRVNGKRKLLAFGPYPKVSLAQAREERRKVQALVRDGIDPVEQARQQKADRIAADRELVREAGNTFEQIARRLHASKEGKTTEDTRNRMLRQFEIHVFPEIGHKSLPEIEGKELMALFRGVADKTNHGRRMTYMARQLCQWSAEVYDYRHVEDINFTLNPCRVIIKHLPAHDTKHMARIRFHDLGKFINALDSVYMRYKR</sequence>
<accession>A0A9E9P3R0</accession>
<dbReference type="PANTHER" id="PTHR30629:SF2">
    <property type="entry name" value="PROPHAGE INTEGRASE INTS-RELATED"/>
    <property type="match status" value="1"/>
</dbReference>
<protein>
    <submittedName>
        <fullName evidence="6">Arm DNA-binding domain-containing protein</fullName>
    </submittedName>
</protein>
<feature type="domain" description="Integrase DNA-binding" evidence="4">
    <location>
        <begin position="11"/>
        <end position="87"/>
    </location>
</feature>
<evidence type="ECO:0000259" key="4">
    <source>
        <dbReference type="Pfam" id="PF13356"/>
    </source>
</evidence>
<evidence type="ECO:0000313" key="6">
    <source>
        <dbReference type="EMBL" id="WAW11249.1"/>
    </source>
</evidence>
<evidence type="ECO:0000259" key="5">
    <source>
        <dbReference type="Pfam" id="PF22022"/>
    </source>
</evidence>
<dbReference type="InterPro" id="IPR011010">
    <property type="entry name" value="DNA_brk_join_enz"/>
</dbReference>
<comment type="similarity">
    <text evidence="1">Belongs to the 'phage' integrase family.</text>
</comment>
<organism evidence="6 7">
    <name type="scientific">Oxalobacter vibrioformis</name>
    <dbReference type="NCBI Taxonomy" id="933080"/>
    <lineage>
        <taxon>Bacteria</taxon>
        <taxon>Pseudomonadati</taxon>
        <taxon>Pseudomonadota</taxon>
        <taxon>Betaproteobacteria</taxon>
        <taxon>Burkholderiales</taxon>
        <taxon>Oxalobacteraceae</taxon>
        <taxon>Oxalobacter</taxon>
    </lineage>
</organism>